<organism evidence="1 2">
    <name type="scientific">Streptomyces macrolidinus</name>
    <dbReference type="NCBI Taxonomy" id="2952607"/>
    <lineage>
        <taxon>Bacteria</taxon>
        <taxon>Bacillati</taxon>
        <taxon>Actinomycetota</taxon>
        <taxon>Actinomycetes</taxon>
        <taxon>Kitasatosporales</taxon>
        <taxon>Streptomycetaceae</taxon>
        <taxon>Streptomyces</taxon>
    </lineage>
</organism>
<dbReference type="RefSeq" id="WP_252425660.1">
    <property type="nucleotide sequence ID" value="NZ_JAMWMR010000013.1"/>
</dbReference>
<sequence length="336" mass="36757">MSTPHRLVEDGIRHWGRLPDRPAVANPLDAYTGLTRRLKSLRLKEWVGFTLLHPDWYSSLIIQDAHYLASSEIYAYDRARGTLHQHAATASGGSPTLPAELLDSACHFERDGHRIAYTFSRASARHRIEVGIAATPKAPAIRGCLELDAEAATSPLSVSSRLPGGSMYTHKAAFPASGALRVGDTEITFDATRDLAILDEHRSLLPYRTTWLWGTFATSTGAGPVVGANFAARPELPGEPEESCLWTPSGCEPLSDIVFEPASVAPSAAWRIASQDGRIDVVFEPEGRKQVKHDLGLFAVDYFQLFGHYRGVLRGAQGDFEIKDVHGVCESMKARL</sequence>
<protein>
    <submittedName>
        <fullName evidence="1">DUF2804 domain-containing protein</fullName>
    </submittedName>
</protein>
<dbReference type="EMBL" id="JAMWMR010000013">
    <property type="protein sequence ID" value="MCN9242352.1"/>
    <property type="molecule type" value="Genomic_DNA"/>
</dbReference>
<evidence type="ECO:0000313" key="1">
    <source>
        <dbReference type="EMBL" id="MCN9242352.1"/>
    </source>
</evidence>
<accession>A0ABT0ZFJ5</accession>
<dbReference type="Pfam" id="PF10974">
    <property type="entry name" value="DUF2804"/>
    <property type="match status" value="1"/>
</dbReference>
<evidence type="ECO:0000313" key="2">
    <source>
        <dbReference type="Proteomes" id="UP001523219"/>
    </source>
</evidence>
<dbReference type="InterPro" id="IPR021243">
    <property type="entry name" value="DUF2804"/>
</dbReference>
<gene>
    <name evidence="1" type="ORF">NGF19_16390</name>
</gene>
<reference evidence="1 2" key="1">
    <citation type="submission" date="2022-05" db="EMBL/GenBank/DDBJ databases">
        <title>Streptomyces sp. nov. RY43-2 isolated from soil of a peat swamp forest.</title>
        <authorList>
            <person name="Kanchanasin P."/>
            <person name="Tanasupawat S."/>
            <person name="Phongsopitanun W."/>
        </authorList>
    </citation>
    <scope>NUCLEOTIDE SEQUENCE [LARGE SCALE GENOMIC DNA]</scope>
    <source>
        <strain evidence="1 2">RY43-2</strain>
    </source>
</reference>
<comment type="caution">
    <text evidence="1">The sequence shown here is derived from an EMBL/GenBank/DDBJ whole genome shotgun (WGS) entry which is preliminary data.</text>
</comment>
<proteinExistence type="predicted"/>
<dbReference type="Proteomes" id="UP001523219">
    <property type="component" value="Unassembled WGS sequence"/>
</dbReference>
<keyword evidence="2" id="KW-1185">Reference proteome</keyword>
<dbReference type="PANTHER" id="PTHR35868:SF4">
    <property type="entry name" value="DUF2804 DOMAIN-CONTAINING PROTEIN"/>
    <property type="match status" value="1"/>
</dbReference>
<dbReference type="PANTHER" id="PTHR35868">
    <property type="entry name" value="DUF2804 DOMAIN-CONTAINING PROTEIN-RELATED"/>
    <property type="match status" value="1"/>
</dbReference>
<name>A0ABT0ZFJ5_9ACTN</name>